<dbReference type="SMART" id="SM00382">
    <property type="entry name" value="AAA"/>
    <property type="match status" value="1"/>
</dbReference>
<comment type="caution">
    <text evidence="14">The sequence shown here is derived from an EMBL/GenBank/DDBJ whole genome shotgun (WGS) entry which is preliminary data.</text>
</comment>
<feature type="domain" description="ABC transporter" evidence="12">
    <location>
        <begin position="328"/>
        <end position="585"/>
    </location>
</feature>
<evidence type="ECO:0000256" key="4">
    <source>
        <dbReference type="ARBA" id="ARBA00022448"/>
    </source>
</evidence>
<accession>A0ABR9MHT7</accession>
<feature type="domain" description="ABC transmembrane type-1" evidence="13">
    <location>
        <begin position="100"/>
        <end position="293"/>
    </location>
</feature>
<evidence type="ECO:0000256" key="1">
    <source>
        <dbReference type="ARBA" id="ARBA00004141"/>
    </source>
</evidence>
<feature type="transmembrane region" description="Helical" evidence="11">
    <location>
        <begin position="135"/>
        <end position="155"/>
    </location>
</feature>
<feature type="transmembrane region" description="Helical" evidence="11">
    <location>
        <begin position="274"/>
        <end position="297"/>
    </location>
</feature>
<evidence type="ECO:0000313" key="14">
    <source>
        <dbReference type="EMBL" id="MBE1592334.1"/>
    </source>
</evidence>
<evidence type="ECO:0000313" key="15">
    <source>
        <dbReference type="Proteomes" id="UP000633509"/>
    </source>
</evidence>
<dbReference type="InterPro" id="IPR035906">
    <property type="entry name" value="MetI-like_sf"/>
</dbReference>
<comment type="similarity">
    <text evidence="11">Belongs to the binding-protein-dependent transport system permease family.</text>
</comment>
<feature type="transmembrane region" description="Helical" evidence="11">
    <location>
        <begin position="221"/>
        <end position="246"/>
    </location>
</feature>
<organism evidence="14 15">
    <name type="scientific">Nonomuraea angiospora</name>
    <dbReference type="NCBI Taxonomy" id="46172"/>
    <lineage>
        <taxon>Bacteria</taxon>
        <taxon>Bacillati</taxon>
        <taxon>Actinomycetota</taxon>
        <taxon>Actinomycetes</taxon>
        <taxon>Streptosporangiales</taxon>
        <taxon>Streptosporangiaceae</taxon>
        <taxon>Nonomuraea</taxon>
    </lineage>
</organism>
<keyword evidence="15" id="KW-1185">Reference proteome</keyword>
<evidence type="ECO:0000256" key="5">
    <source>
        <dbReference type="ARBA" id="ARBA00022475"/>
    </source>
</evidence>
<keyword evidence="9 11" id="KW-1133">Transmembrane helix</keyword>
<name>A0ABR9MHT7_9ACTN</name>
<dbReference type="InterPro" id="IPR000515">
    <property type="entry name" value="MetI-like"/>
</dbReference>
<dbReference type="Gene3D" id="1.10.3720.10">
    <property type="entry name" value="MetI-like"/>
    <property type="match status" value="1"/>
</dbReference>
<dbReference type="Pfam" id="PF00005">
    <property type="entry name" value="ABC_tran"/>
    <property type="match status" value="1"/>
</dbReference>
<evidence type="ECO:0000259" key="13">
    <source>
        <dbReference type="PROSITE" id="PS50928"/>
    </source>
</evidence>
<evidence type="ECO:0000256" key="10">
    <source>
        <dbReference type="ARBA" id="ARBA00023136"/>
    </source>
</evidence>
<reference evidence="14 15" key="1">
    <citation type="submission" date="2020-10" db="EMBL/GenBank/DDBJ databases">
        <title>Sequencing the genomes of 1000 actinobacteria strains.</title>
        <authorList>
            <person name="Klenk H.-P."/>
        </authorList>
    </citation>
    <scope>NUCLEOTIDE SEQUENCE [LARGE SCALE GENOMIC DNA]</scope>
    <source>
        <strain evidence="14 15">DSM 43173</strain>
    </source>
</reference>
<feature type="transmembrane region" description="Helical" evidence="11">
    <location>
        <begin position="102"/>
        <end position="123"/>
    </location>
</feature>
<evidence type="ECO:0000256" key="7">
    <source>
        <dbReference type="ARBA" id="ARBA00022741"/>
    </source>
</evidence>
<dbReference type="InterPro" id="IPR017871">
    <property type="entry name" value="ABC_transporter-like_CS"/>
</dbReference>
<sequence>MSSPDSALAGPAAATAVGEPMPMAVSSRRRFLTILRSPLGIGALAALMVVAFFAVFGPVLWGEAARQADLTQLSAKPSADHLLGTDAGGRDVLARVLTATRLSIVTAVLSAALGVFVGVVIGLLPTIAPRRLGRLVNSAIGVALAFPALLLAIVVSITLDVGATSVTLAIGLAMAPSYARLTQTLGASVTGRDFVAAARILGVSRARILVRHVLPNVRDPLIVNASIGAGTALVAATGLSFLGLGVQAPDYDWGRMLNESMGAIYVNPAPSLGLGAAIVFAGVTFALAGEVLARAFGLHRPSGRRRRRKTTGSTAAAPVPQVAEDPVLRVRGLRVEAPRGDGWATPVRGVSFDIDRGEIVGIVGESGSGKSLTCMAVASLLEEPLHVTASSVRFDGTELVVRGKVPGRPRSKSLAQQLGTRLAFVFQDPSTSLNPALHVGTQVAEVGLLHGGLSRREARRRAVDRLAAVRLSDPARRARQYPHEFSGGMRQRATIAMGLMGEPALVIADEPTTALDVTVQREVLALLRKVNREHGTAVMFVSHDISLVSSFCTRVLVMYRGAIVESLSTEDLASGRAAHPYTRALVAAVPHMDAAPGTEFATITEDAEFPLDAVREGSA</sequence>
<dbReference type="PROSITE" id="PS50893">
    <property type="entry name" value="ABC_TRANSPORTER_2"/>
    <property type="match status" value="1"/>
</dbReference>
<dbReference type="PROSITE" id="PS00211">
    <property type="entry name" value="ABC_TRANSPORTER_1"/>
    <property type="match status" value="1"/>
</dbReference>
<keyword evidence="6 11" id="KW-0812">Transmembrane</keyword>
<dbReference type="Proteomes" id="UP000633509">
    <property type="component" value="Unassembled WGS sequence"/>
</dbReference>
<dbReference type="InterPro" id="IPR003593">
    <property type="entry name" value="AAA+_ATPase"/>
</dbReference>
<dbReference type="PROSITE" id="PS50928">
    <property type="entry name" value="ABC_TM1"/>
    <property type="match status" value="1"/>
</dbReference>
<dbReference type="SUPFAM" id="SSF52540">
    <property type="entry name" value="P-loop containing nucleoside triphosphate hydrolases"/>
    <property type="match status" value="1"/>
</dbReference>
<keyword evidence="5" id="KW-1003">Cell membrane</keyword>
<dbReference type="CDD" id="cd03257">
    <property type="entry name" value="ABC_NikE_OppD_transporters"/>
    <property type="match status" value="1"/>
</dbReference>
<dbReference type="PANTHER" id="PTHR43297:SF2">
    <property type="entry name" value="DIPEPTIDE TRANSPORT ATP-BINDING PROTEIN DPPD"/>
    <property type="match status" value="1"/>
</dbReference>
<dbReference type="PANTHER" id="PTHR43297">
    <property type="entry name" value="OLIGOPEPTIDE TRANSPORT ATP-BINDING PROTEIN APPD"/>
    <property type="match status" value="1"/>
</dbReference>
<feature type="transmembrane region" description="Helical" evidence="11">
    <location>
        <begin position="39"/>
        <end position="61"/>
    </location>
</feature>
<evidence type="ECO:0000256" key="11">
    <source>
        <dbReference type="RuleBase" id="RU363032"/>
    </source>
</evidence>
<dbReference type="InterPro" id="IPR003439">
    <property type="entry name" value="ABC_transporter-like_ATP-bd"/>
</dbReference>
<proteinExistence type="inferred from homology"/>
<evidence type="ECO:0000256" key="8">
    <source>
        <dbReference type="ARBA" id="ARBA00022840"/>
    </source>
</evidence>
<dbReference type="RefSeq" id="WP_192791883.1">
    <property type="nucleotide sequence ID" value="NZ_JADBEK010000001.1"/>
</dbReference>
<comment type="similarity">
    <text evidence="3">Belongs to the ABC transporter superfamily.</text>
</comment>
<comment type="subcellular location">
    <subcellularLocation>
        <location evidence="11">Cell membrane</location>
        <topology evidence="11">Multi-pass membrane protein</topology>
    </subcellularLocation>
    <subcellularLocation>
        <location evidence="2">Cell membrane</location>
        <topology evidence="2">Peripheral membrane protein</topology>
    </subcellularLocation>
    <subcellularLocation>
        <location evidence="1">Membrane</location>
        <topology evidence="1">Multi-pass membrane protein</topology>
    </subcellularLocation>
</comment>
<keyword evidence="10 11" id="KW-0472">Membrane</keyword>
<protein>
    <submittedName>
        <fullName evidence="14">ABC-type dipeptide/oligopeptide/nickel transport system ATPase component/ABC-type dipeptide/oligopeptide/nickel transport system permease subunit</fullName>
    </submittedName>
</protein>
<keyword evidence="8" id="KW-0067">ATP-binding</keyword>
<gene>
    <name evidence="14" type="ORF">H4W80_010592</name>
</gene>
<evidence type="ECO:0000256" key="2">
    <source>
        <dbReference type="ARBA" id="ARBA00004202"/>
    </source>
</evidence>
<evidence type="ECO:0000259" key="12">
    <source>
        <dbReference type="PROSITE" id="PS50893"/>
    </source>
</evidence>
<dbReference type="SUPFAM" id="SSF161098">
    <property type="entry name" value="MetI-like"/>
    <property type="match status" value="1"/>
</dbReference>
<dbReference type="InterPro" id="IPR050388">
    <property type="entry name" value="ABC_Ni/Peptide_Import"/>
</dbReference>
<dbReference type="CDD" id="cd06261">
    <property type="entry name" value="TM_PBP2"/>
    <property type="match status" value="1"/>
</dbReference>
<evidence type="ECO:0000256" key="6">
    <source>
        <dbReference type="ARBA" id="ARBA00022692"/>
    </source>
</evidence>
<dbReference type="Pfam" id="PF00528">
    <property type="entry name" value="BPD_transp_1"/>
    <property type="match status" value="1"/>
</dbReference>
<dbReference type="Gene3D" id="3.40.50.300">
    <property type="entry name" value="P-loop containing nucleotide triphosphate hydrolases"/>
    <property type="match status" value="1"/>
</dbReference>
<dbReference type="EMBL" id="JADBEK010000001">
    <property type="protein sequence ID" value="MBE1592334.1"/>
    <property type="molecule type" value="Genomic_DNA"/>
</dbReference>
<dbReference type="InterPro" id="IPR027417">
    <property type="entry name" value="P-loop_NTPase"/>
</dbReference>
<keyword evidence="7" id="KW-0547">Nucleotide-binding</keyword>
<evidence type="ECO:0000256" key="9">
    <source>
        <dbReference type="ARBA" id="ARBA00022989"/>
    </source>
</evidence>
<evidence type="ECO:0000256" key="3">
    <source>
        <dbReference type="ARBA" id="ARBA00005417"/>
    </source>
</evidence>
<keyword evidence="4 11" id="KW-0813">Transport</keyword>